<feature type="domain" description="Methyltransferase FkbM" evidence="1">
    <location>
        <begin position="53"/>
        <end position="201"/>
    </location>
</feature>
<dbReference type="Pfam" id="PF05050">
    <property type="entry name" value="Methyltransf_21"/>
    <property type="match status" value="1"/>
</dbReference>
<evidence type="ECO:0000313" key="2">
    <source>
        <dbReference type="EMBL" id="ABK14409.1"/>
    </source>
</evidence>
<dbReference type="AlphaFoldDB" id="A0B6T5"/>
<dbReference type="EMBL" id="CP000477">
    <property type="protein sequence ID" value="ABK14409.1"/>
    <property type="molecule type" value="Genomic_DNA"/>
</dbReference>
<name>A0B6T5_METTP</name>
<sequence>MDLDRLVLGAELPDGVLIRFRPFSEGDADMIRDVYQHRHYDLLDIRPGEVVFDVGAHIGSFALRAAGMVGEDGLVVAVEPERSNYELLRMNSEGMDSIIPLRMALSDFRGTGRLFLAEGTVAHSLVFRRSTSWDEVPVNTMNGLIEELGIGPDVVKIDAEGAALKILSCADRMRCRKIAIAAYHFPAEDLQVAGRLRSMGFMPNIIHVRASVYRSPFAPSVPIVMGEWRGNV</sequence>
<dbReference type="InterPro" id="IPR006342">
    <property type="entry name" value="FkbM_mtfrase"/>
</dbReference>
<dbReference type="NCBIfam" id="TIGR01444">
    <property type="entry name" value="fkbM_fam"/>
    <property type="match status" value="1"/>
</dbReference>
<keyword evidence="3" id="KW-1185">Reference proteome</keyword>
<proteinExistence type="predicted"/>
<dbReference type="InterPro" id="IPR029063">
    <property type="entry name" value="SAM-dependent_MTases_sf"/>
</dbReference>
<accession>A0B6T5</accession>
<dbReference type="HOGENOM" id="CLU_1192645_0_0_2"/>
<dbReference type="GeneID" id="4461823"/>
<organism evidence="2 3">
    <name type="scientific">Methanothrix thermoacetophila (strain DSM 6194 / JCM 14653 / NBRC 101360 / PT)</name>
    <name type="common">Methanosaeta thermophila</name>
    <dbReference type="NCBI Taxonomy" id="349307"/>
    <lineage>
        <taxon>Archaea</taxon>
        <taxon>Methanobacteriati</taxon>
        <taxon>Methanobacteriota</taxon>
        <taxon>Stenosarchaea group</taxon>
        <taxon>Methanomicrobia</taxon>
        <taxon>Methanotrichales</taxon>
        <taxon>Methanotrichaceae</taxon>
        <taxon>Methanothrix</taxon>
    </lineage>
</organism>
<dbReference type="GO" id="GO:0032259">
    <property type="term" value="P:methylation"/>
    <property type="evidence" value="ECO:0007669"/>
    <property type="project" value="UniProtKB-KW"/>
</dbReference>
<reference evidence="2 3" key="1">
    <citation type="submission" date="2006-10" db="EMBL/GenBank/DDBJ databases">
        <title>Complete sequence of Methanosaeta thermophila PT.</title>
        <authorList>
            <consortium name="US DOE Joint Genome Institute"/>
            <person name="Copeland A."/>
            <person name="Lucas S."/>
            <person name="Lapidus A."/>
            <person name="Barry K."/>
            <person name="Detter J.C."/>
            <person name="Glavina del Rio T."/>
            <person name="Hammon N."/>
            <person name="Israni S."/>
            <person name="Pitluck S."/>
            <person name="Chain P."/>
            <person name="Malfatti S."/>
            <person name="Shin M."/>
            <person name="Vergez L."/>
            <person name="Schmutz J."/>
            <person name="Larimer F."/>
            <person name="Land M."/>
            <person name="Hauser L."/>
            <person name="Kyrpides N."/>
            <person name="Kim E."/>
            <person name="Smith K.S."/>
            <person name="Ingram-Smith C."/>
            <person name="Richardson P."/>
        </authorList>
    </citation>
    <scope>NUCLEOTIDE SEQUENCE [LARGE SCALE GENOMIC DNA]</scope>
    <source>
        <strain evidence="3">DSM 6194 / JCM 14653 / NBRC 101360 / PT</strain>
    </source>
</reference>
<protein>
    <submittedName>
        <fullName evidence="2">Methyltransferase FkbM family</fullName>
    </submittedName>
</protein>
<gene>
    <name evidence="2" type="ordered locus">Mthe_0618</name>
</gene>
<dbReference type="Gene3D" id="3.40.50.150">
    <property type="entry name" value="Vaccinia Virus protein VP39"/>
    <property type="match status" value="1"/>
</dbReference>
<dbReference type="PANTHER" id="PTHR34203:SF15">
    <property type="entry name" value="SLL1173 PROTEIN"/>
    <property type="match status" value="1"/>
</dbReference>
<dbReference type="KEGG" id="mtp:Mthe_0618"/>
<dbReference type="RefSeq" id="WP_011695806.1">
    <property type="nucleotide sequence ID" value="NC_008553.1"/>
</dbReference>
<dbReference type="GO" id="GO:0008168">
    <property type="term" value="F:methyltransferase activity"/>
    <property type="evidence" value="ECO:0007669"/>
    <property type="project" value="UniProtKB-KW"/>
</dbReference>
<keyword evidence="2" id="KW-0489">Methyltransferase</keyword>
<dbReference type="STRING" id="349307.Mthe_0618"/>
<dbReference type="PANTHER" id="PTHR34203">
    <property type="entry name" value="METHYLTRANSFERASE, FKBM FAMILY PROTEIN"/>
    <property type="match status" value="1"/>
</dbReference>
<dbReference type="InterPro" id="IPR052514">
    <property type="entry name" value="SAM-dependent_MTase"/>
</dbReference>
<dbReference type="OrthoDB" id="275825at2157"/>
<keyword evidence="2" id="KW-0808">Transferase</keyword>
<evidence type="ECO:0000259" key="1">
    <source>
        <dbReference type="Pfam" id="PF05050"/>
    </source>
</evidence>
<dbReference type="SUPFAM" id="SSF53335">
    <property type="entry name" value="S-adenosyl-L-methionine-dependent methyltransferases"/>
    <property type="match status" value="1"/>
</dbReference>
<dbReference type="Proteomes" id="UP000000674">
    <property type="component" value="Chromosome"/>
</dbReference>
<evidence type="ECO:0000313" key="3">
    <source>
        <dbReference type="Proteomes" id="UP000000674"/>
    </source>
</evidence>